<evidence type="ECO:0000313" key="4">
    <source>
        <dbReference type="RefSeq" id="XP_022103109.1"/>
    </source>
</evidence>
<dbReference type="InterPro" id="IPR040350">
    <property type="entry name" value="TMEM272"/>
</dbReference>
<evidence type="ECO:0000313" key="3">
    <source>
        <dbReference type="RefSeq" id="XP_022103108.1"/>
    </source>
</evidence>
<dbReference type="RefSeq" id="XP_022103109.1">
    <property type="nucleotide sequence ID" value="XM_022247417.1"/>
</dbReference>
<feature type="transmembrane region" description="Helical" evidence="1">
    <location>
        <begin position="58"/>
        <end position="86"/>
    </location>
</feature>
<dbReference type="PANTHER" id="PTHR33444">
    <property type="entry name" value="SI:DKEY-19B23.12-RELATED"/>
    <property type="match status" value="1"/>
</dbReference>
<dbReference type="PANTHER" id="PTHR33444:SF2">
    <property type="entry name" value="MARVEL DOMAIN-CONTAINING PROTEIN"/>
    <property type="match status" value="1"/>
</dbReference>
<feature type="transmembrane region" description="Helical" evidence="1">
    <location>
        <begin position="98"/>
        <end position="117"/>
    </location>
</feature>
<dbReference type="GeneID" id="110985938"/>
<keyword evidence="2" id="KW-1185">Reference proteome</keyword>
<name>A0A8B7ZBQ1_ACAPL</name>
<dbReference type="RefSeq" id="XP_022103108.1">
    <property type="nucleotide sequence ID" value="XM_022247416.1"/>
</dbReference>
<evidence type="ECO:0000313" key="2">
    <source>
        <dbReference type="Proteomes" id="UP000694845"/>
    </source>
</evidence>
<feature type="transmembrane region" description="Helical" evidence="1">
    <location>
        <begin position="138"/>
        <end position="158"/>
    </location>
</feature>
<dbReference type="Proteomes" id="UP000694845">
    <property type="component" value="Unplaced"/>
</dbReference>
<dbReference type="AlphaFoldDB" id="A0A8B7ZBQ1"/>
<organism evidence="2 4">
    <name type="scientific">Acanthaster planci</name>
    <name type="common">Crown-of-thorns starfish</name>
    <dbReference type="NCBI Taxonomy" id="133434"/>
    <lineage>
        <taxon>Eukaryota</taxon>
        <taxon>Metazoa</taxon>
        <taxon>Echinodermata</taxon>
        <taxon>Eleutherozoa</taxon>
        <taxon>Asterozoa</taxon>
        <taxon>Asteroidea</taxon>
        <taxon>Valvatacea</taxon>
        <taxon>Valvatida</taxon>
        <taxon>Acanthasteridae</taxon>
        <taxon>Acanthaster</taxon>
    </lineage>
</organism>
<feature type="transmembrane region" description="Helical" evidence="1">
    <location>
        <begin position="178"/>
        <end position="209"/>
    </location>
</feature>
<keyword evidence="1" id="KW-1133">Transmembrane helix</keyword>
<keyword evidence="1" id="KW-0472">Membrane</keyword>
<reference evidence="3 4" key="1">
    <citation type="submission" date="2025-04" db="UniProtKB">
        <authorList>
            <consortium name="RefSeq"/>
        </authorList>
    </citation>
    <scope>IDENTIFICATION</scope>
</reference>
<evidence type="ECO:0000256" key="1">
    <source>
        <dbReference type="SAM" id="Phobius"/>
    </source>
</evidence>
<protein>
    <submittedName>
        <fullName evidence="3 4">Uncharacterized protein LOC110985938 isoform X2</fullName>
    </submittedName>
</protein>
<gene>
    <name evidence="3 4" type="primary">LOC110985938</name>
</gene>
<keyword evidence="1" id="KW-0812">Transmembrane</keyword>
<dbReference type="OMA" id="CLPCAQQ"/>
<proteinExistence type="predicted"/>
<dbReference type="OrthoDB" id="6157510at2759"/>
<accession>A0A8B7ZBQ1</accession>
<sequence length="212" mass="23606">MERGRVHPVDLSVEAPLPAYDGGPGGAPPSYQSIVEKIHEANETSSTPVHFLYRVTKILLNTAAVTAVLFLLLAVPVAMIVMGALYKDDCPVEPNIPIYLIVTASFSILKCLVDMILRCIKLHQEGDSNEQKSTTEKIFSFVILCFLSVFFIVGNVWVYSNYPPSDIVSDPNYCYGPLYYFAFWFMTSCYILLGVFFCLECCLICVAVCKDP</sequence>